<keyword evidence="1" id="KW-0378">Hydrolase</keyword>
<proteinExistence type="predicted"/>
<organism evidence="4 6">
    <name type="scientific">Treponema socranskii subsp. socranskii VPI DR56BR1116 = ATCC 35536</name>
    <dbReference type="NCBI Taxonomy" id="1125725"/>
    <lineage>
        <taxon>Bacteria</taxon>
        <taxon>Pseudomonadati</taxon>
        <taxon>Spirochaetota</taxon>
        <taxon>Spirochaetia</taxon>
        <taxon>Spirochaetales</taxon>
        <taxon>Treponemataceae</taxon>
        <taxon>Treponema</taxon>
    </lineage>
</organism>
<dbReference type="PANTHER" id="PTHR43156">
    <property type="entry name" value="STAGE II SPORULATION PROTEIN E-RELATED"/>
    <property type="match status" value="1"/>
</dbReference>
<dbReference type="EMBL" id="AUZJ01000042">
    <property type="protein sequence ID" value="ERF60449.1"/>
    <property type="molecule type" value="Genomic_DNA"/>
</dbReference>
<keyword evidence="2" id="KW-1133">Transmembrane helix</keyword>
<dbReference type="PATRIC" id="fig|1125725.3.peg.1575"/>
<keyword evidence="7" id="KW-1185">Reference proteome</keyword>
<dbReference type="AlphaFoldDB" id="U1GV34"/>
<feature type="transmembrane region" description="Helical" evidence="2">
    <location>
        <begin position="61"/>
        <end position="86"/>
    </location>
</feature>
<feature type="transmembrane region" description="Helical" evidence="2">
    <location>
        <begin position="274"/>
        <end position="294"/>
    </location>
</feature>
<feature type="transmembrane region" description="Helical" evidence="2">
    <location>
        <begin position="246"/>
        <end position="268"/>
    </location>
</feature>
<keyword evidence="2" id="KW-0472">Membrane</keyword>
<dbReference type="PANTHER" id="PTHR43156:SF2">
    <property type="entry name" value="STAGE II SPORULATION PROTEIN E"/>
    <property type="match status" value="1"/>
</dbReference>
<evidence type="ECO:0000259" key="3">
    <source>
        <dbReference type="SMART" id="SM00331"/>
    </source>
</evidence>
<dbReference type="InterPro" id="IPR036457">
    <property type="entry name" value="PPM-type-like_dom_sf"/>
</dbReference>
<dbReference type="OrthoDB" id="9773346at2"/>
<dbReference type="InterPro" id="IPR052016">
    <property type="entry name" value="Bact_Sigma-Reg"/>
</dbReference>
<dbReference type="eggNOG" id="COG2208">
    <property type="taxonomic scope" value="Bacteria"/>
</dbReference>
<evidence type="ECO:0000313" key="6">
    <source>
        <dbReference type="Proteomes" id="UP000016412"/>
    </source>
</evidence>
<dbReference type="Proteomes" id="UP000016646">
    <property type="component" value="Unassembled WGS sequence"/>
</dbReference>
<dbReference type="SMART" id="SM00331">
    <property type="entry name" value="PP2C_SIG"/>
    <property type="match status" value="1"/>
</dbReference>
<feature type="transmembrane region" description="Helical" evidence="2">
    <location>
        <begin position="144"/>
        <end position="169"/>
    </location>
</feature>
<protein>
    <submittedName>
        <fullName evidence="4">SpoIIE-like protein phosphatase domain protein</fullName>
    </submittedName>
</protein>
<dbReference type="Pfam" id="PF07228">
    <property type="entry name" value="SpoIIE"/>
    <property type="match status" value="1"/>
</dbReference>
<evidence type="ECO:0000313" key="4">
    <source>
        <dbReference type="EMBL" id="ERF60449.1"/>
    </source>
</evidence>
<feature type="transmembrane region" description="Helical" evidence="2">
    <location>
        <begin position="181"/>
        <end position="201"/>
    </location>
</feature>
<sequence>MAFVILNFALSVFFIWFSFYTNYVHRTKGIYSDRIVSDIVLATILSLLLTAAINLPLSEGVFLLVAKLLFFTEAVFLTNISFYFILRKVKRGISLIIVMMILLFVFALYIVFMKFQLIVISPDAGIKIVSQYIFRGDMGNIFTWTWLTVFIVLYRFVLPGACVLIMLLLNEYRSTRLERYLGYLELFSVLFMWAMLIFLNFLSQDIAGFYLFYPLAYEFLLLMLLRSESVRAMPSASDALVYMLRLLFAYIIPSVFLVAVFTLLFPIVGGRSMLFYTILVVGTTLSLVFIWGMSKYLTTTRRLRPTDYEAAFGTDLASIDYSGEMDEIIMSVYNMFTRNVQCSSMSVFVNSGEEYLENAFSSATRDIPVRADNPAFDALLNAGRNVIALSEIDARSDIAEAREELAALFADTHSDALILLSEGHNLLGCITLGLKTSGEHYTAYDISILTRLYSYFFVFGYYMRNISNREIIGTVNREIRMSSQIIASIQEDVDAVKNPKADVGYIMKSAHNIGGEFIDLIRINDRTHLFVIGSLSGQGIAASMNMVILKSVIRTFLDETHDFKMLVQRVNLFIRENLPKGSIFNGTFALVDFSADVMYYINCGIPAIFVYTQSYNNIIEIQGRGHVLGFVRDIAPYISVRQIKLTKGDIVLSCTNGVLTSRSLRGDVFGKERVQQVMLSNLTFPASRMAQFVYDNLVKFMSKEIEADVSALVIKYV</sequence>
<evidence type="ECO:0000256" key="1">
    <source>
        <dbReference type="ARBA" id="ARBA00022801"/>
    </source>
</evidence>
<name>U1GV34_TRESO</name>
<feature type="transmembrane region" description="Helical" evidence="2">
    <location>
        <begin position="93"/>
        <end position="112"/>
    </location>
</feature>
<feature type="transmembrane region" description="Helical" evidence="2">
    <location>
        <begin position="6"/>
        <end position="23"/>
    </location>
</feature>
<reference evidence="6 7" key="1">
    <citation type="submission" date="2013-08" db="EMBL/GenBank/DDBJ databases">
        <authorList>
            <person name="Durkin A.S."/>
            <person name="Haft D.R."/>
            <person name="McCorrison J."/>
            <person name="Torralba M."/>
            <person name="Gillis M."/>
            <person name="Haft D.H."/>
            <person name="Methe B."/>
            <person name="Sutton G."/>
            <person name="Nelson K.E."/>
        </authorList>
    </citation>
    <scope>NUCLEOTIDE SEQUENCE [LARGE SCALE GENOMIC DNA]</scope>
    <source>
        <strain evidence="5 7">ATCC 35536</strain>
        <strain evidence="4 6">VPI DR56BR1116</strain>
    </source>
</reference>
<dbReference type="Proteomes" id="UP000016412">
    <property type="component" value="Unassembled WGS sequence"/>
</dbReference>
<dbReference type="GO" id="GO:0016791">
    <property type="term" value="F:phosphatase activity"/>
    <property type="evidence" value="ECO:0007669"/>
    <property type="project" value="TreeGrafter"/>
</dbReference>
<gene>
    <name evidence="5" type="ORF">HMPREF0860_2167</name>
    <name evidence="4" type="ORF">HMPREF1325_1561</name>
</gene>
<feature type="transmembrane region" description="Helical" evidence="2">
    <location>
        <begin position="35"/>
        <end position="55"/>
    </location>
</feature>
<evidence type="ECO:0000256" key="2">
    <source>
        <dbReference type="SAM" id="Phobius"/>
    </source>
</evidence>
<accession>U1GV34</accession>
<feature type="domain" description="PPM-type phosphatase" evidence="3">
    <location>
        <begin position="498"/>
        <end position="716"/>
    </location>
</feature>
<dbReference type="STRING" id="1125725.HMPREF1325_1561"/>
<dbReference type="EMBL" id="AVQI01000083">
    <property type="protein sequence ID" value="ERJ98078.1"/>
    <property type="molecule type" value="Genomic_DNA"/>
</dbReference>
<keyword evidence="2" id="KW-0812">Transmembrane</keyword>
<evidence type="ECO:0000313" key="5">
    <source>
        <dbReference type="EMBL" id="ERJ98078.1"/>
    </source>
</evidence>
<feature type="transmembrane region" description="Helical" evidence="2">
    <location>
        <begin position="207"/>
        <end position="225"/>
    </location>
</feature>
<dbReference type="InterPro" id="IPR001932">
    <property type="entry name" value="PPM-type_phosphatase-like_dom"/>
</dbReference>
<dbReference type="Gene3D" id="3.60.40.10">
    <property type="entry name" value="PPM-type phosphatase domain"/>
    <property type="match status" value="1"/>
</dbReference>
<comment type="caution">
    <text evidence="4">The sequence shown here is derived from an EMBL/GenBank/DDBJ whole genome shotgun (WGS) entry which is preliminary data.</text>
</comment>
<evidence type="ECO:0000313" key="7">
    <source>
        <dbReference type="Proteomes" id="UP000016646"/>
    </source>
</evidence>